<evidence type="ECO:0000313" key="3">
    <source>
        <dbReference type="Proteomes" id="UP000064967"/>
    </source>
</evidence>
<feature type="transmembrane region" description="Helical" evidence="1">
    <location>
        <begin position="58"/>
        <end position="77"/>
    </location>
</feature>
<name>A0A0K1PJH4_9BACT</name>
<dbReference type="AlphaFoldDB" id="A0A0K1PJH4"/>
<evidence type="ECO:0000256" key="1">
    <source>
        <dbReference type="SAM" id="Phobius"/>
    </source>
</evidence>
<keyword evidence="3" id="KW-1185">Reference proteome</keyword>
<dbReference type="KEGG" id="llu:AKJ09_00339"/>
<reference evidence="2 3" key="1">
    <citation type="submission" date="2015-08" db="EMBL/GenBank/DDBJ databases">
        <authorList>
            <person name="Babu N.S."/>
            <person name="Beckwith C.J."/>
            <person name="Beseler K.G."/>
            <person name="Brison A."/>
            <person name="Carone J.V."/>
            <person name="Caskin T.P."/>
            <person name="Diamond M."/>
            <person name="Durham M.E."/>
            <person name="Foxe J.M."/>
            <person name="Go M."/>
            <person name="Henderson B.A."/>
            <person name="Jones I.B."/>
            <person name="McGettigan J.A."/>
            <person name="Micheletti S.J."/>
            <person name="Nasrallah M.E."/>
            <person name="Ortiz D."/>
            <person name="Piller C.R."/>
            <person name="Privatt S.R."/>
            <person name="Schneider S.L."/>
            <person name="Sharp S."/>
            <person name="Smith T.C."/>
            <person name="Stanton J.D."/>
            <person name="Ullery H.E."/>
            <person name="Wilson R.J."/>
            <person name="Serrano M.G."/>
            <person name="Buck G."/>
            <person name="Lee V."/>
            <person name="Wang Y."/>
            <person name="Carvalho R."/>
            <person name="Voegtly L."/>
            <person name="Shi R."/>
            <person name="Duckworth R."/>
            <person name="Johnson A."/>
            <person name="Loviza R."/>
            <person name="Walstead R."/>
            <person name="Shah Z."/>
            <person name="Kiflezghi M."/>
            <person name="Wade K."/>
            <person name="Ball S.L."/>
            <person name="Bradley K.W."/>
            <person name="Asai D.J."/>
            <person name="Bowman C.A."/>
            <person name="Russell D.A."/>
            <person name="Pope W.H."/>
            <person name="Jacobs-Sera D."/>
            <person name="Hendrix R.W."/>
            <person name="Hatfull G.F."/>
        </authorList>
    </citation>
    <scope>NUCLEOTIDE SEQUENCE [LARGE SCALE GENOMIC DNA]</scope>
    <source>
        <strain evidence="2 3">DSM 27648</strain>
    </source>
</reference>
<accession>A0A0K1PJH4</accession>
<evidence type="ECO:0000313" key="2">
    <source>
        <dbReference type="EMBL" id="AKU93675.1"/>
    </source>
</evidence>
<dbReference type="STRING" id="1391654.AKJ09_00339"/>
<proteinExistence type="predicted"/>
<keyword evidence="1" id="KW-0812">Transmembrane</keyword>
<sequence length="303" mass="32547">MRASFFVPVVLLLIVAVLAVMGVSGATMTRAEQQIWYGLLIAFVFGATWLAMRDAHAFAGFVALLSLGGGFVLWMLATVSPMPLTTVVLGASLSLLGFAGGIGFVVWATYSKDRIPDVLRARFESGAIFEKMGVQFVMHAPSVLPKDMIAPVEIVLQNCTNASRRVDIALGEAPLLPAKPALVSRAPATVELAPSEVKRVVFPVCASADAGHSVRIYSRLRISGEPGRRTRRRRAPPHTAPVGLLQILVVSLFMLPLGCFLVVFDRGGILVQMMPARRLRELGEMPEPSVETLWAEGSAVDAA</sequence>
<feature type="transmembrane region" description="Helical" evidence="1">
    <location>
        <begin position="89"/>
        <end position="110"/>
    </location>
</feature>
<keyword evidence="1" id="KW-0472">Membrane</keyword>
<feature type="transmembrane region" description="Helical" evidence="1">
    <location>
        <begin position="242"/>
        <end position="264"/>
    </location>
</feature>
<dbReference type="Proteomes" id="UP000064967">
    <property type="component" value="Chromosome"/>
</dbReference>
<organism evidence="2 3">
    <name type="scientific">Labilithrix luteola</name>
    <dbReference type="NCBI Taxonomy" id="1391654"/>
    <lineage>
        <taxon>Bacteria</taxon>
        <taxon>Pseudomonadati</taxon>
        <taxon>Myxococcota</taxon>
        <taxon>Polyangia</taxon>
        <taxon>Polyangiales</taxon>
        <taxon>Labilitrichaceae</taxon>
        <taxon>Labilithrix</taxon>
    </lineage>
</organism>
<dbReference type="RefSeq" id="WP_146645394.1">
    <property type="nucleotide sequence ID" value="NZ_CP012333.1"/>
</dbReference>
<feature type="transmembrane region" description="Helical" evidence="1">
    <location>
        <begin position="35"/>
        <end position="51"/>
    </location>
</feature>
<protein>
    <submittedName>
        <fullName evidence="2">Uncharacterized protein</fullName>
    </submittedName>
</protein>
<gene>
    <name evidence="2" type="ORF">AKJ09_00339</name>
</gene>
<dbReference type="EMBL" id="CP012333">
    <property type="protein sequence ID" value="AKU93675.1"/>
    <property type="molecule type" value="Genomic_DNA"/>
</dbReference>
<keyword evidence="1" id="KW-1133">Transmembrane helix</keyword>